<dbReference type="InterPro" id="IPR056740">
    <property type="entry name" value="ILV_EDD_C"/>
</dbReference>
<protein>
    <recommendedName>
        <fullName evidence="1">Dihydroxy-acid/6-phosphogluconate dehydratase C-terminal domain-containing protein</fullName>
    </recommendedName>
</protein>
<keyword evidence="3" id="KW-1185">Reference proteome</keyword>
<dbReference type="Proteomes" id="UP000027143">
    <property type="component" value="Unassembled WGS sequence"/>
</dbReference>
<dbReference type="EMBL" id="AHPD01000011">
    <property type="protein sequence ID" value="KEC65231.1"/>
    <property type="molecule type" value="Genomic_DNA"/>
</dbReference>
<evidence type="ECO:0000313" key="2">
    <source>
        <dbReference type="EMBL" id="KEC65231.1"/>
    </source>
</evidence>
<feature type="domain" description="Dihydroxy-acid/6-phosphogluconate dehydratase C-terminal" evidence="1">
    <location>
        <begin position="1"/>
        <end position="116"/>
    </location>
</feature>
<evidence type="ECO:0000259" key="1">
    <source>
        <dbReference type="Pfam" id="PF24877"/>
    </source>
</evidence>
<sequence length="123" mass="14258">MQEMRYHMSSLKSKGLGKVCTLVMDGSFQGRLQGFLSDIFYQKLLKEEQLLWSRRDIIEINIPNRTIHMLVDGVEIIHHRAKMEAKRKAVWQLVEEHKHKVSKALRAYVAITTSAAKIAVRNI</sequence>
<dbReference type="Pfam" id="PF24877">
    <property type="entry name" value="ILV_EDD_C"/>
    <property type="match status" value="1"/>
</dbReference>
<gene>
    <name evidence="2" type="ORF">O7U_00881</name>
</gene>
<dbReference type="SUPFAM" id="SSF52016">
    <property type="entry name" value="LeuD/IlvD-like"/>
    <property type="match status" value="1"/>
</dbReference>
<name>A0ABR4SST8_BARQI</name>
<evidence type="ECO:0000313" key="3">
    <source>
        <dbReference type="Proteomes" id="UP000027143"/>
    </source>
</evidence>
<accession>A0ABR4SST8</accession>
<reference evidence="2 3" key="1">
    <citation type="submission" date="2012-04" db="EMBL/GenBank/DDBJ databases">
        <title>The Genome Sequence of Bartonella quintana JK 68.</title>
        <authorList>
            <consortium name="The Broad Institute Genome Sequencing Platform"/>
            <consortium name="The Broad Institute Genome Sequencing Center for Infectious Disease"/>
            <person name="Feldgarden M."/>
            <person name="Kirby J."/>
            <person name="Kosoy M."/>
            <person name="Birtles R."/>
            <person name="Probert W.S."/>
            <person name="Chiaraviglio L."/>
            <person name="Walker B."/>
            <person name="Young S.K."/>
            <person name="Zeng Q."/>
            <person name="Gargeya S."/>
            <person name="Fitzgerald M."/>
            <person name="Haas B."/>
            <person name="Abouelleil A."/>
            <person name="Alvarado L."/>
            <person name="Arachchi H.M."/>
            <person name="Berlin A.M."/>
            <person name="Chapman S.B."/>
            <person name="Goldberg J."/>
            <person name="Griggs A."/>
            <person name="Gujja S."/>
            <person name="Hansen M."/>
            <person name="Howarth C."/>
            <person name="Imamovic A."/>
            <person name="Larimer J."/>
            <person name="McCowen C."/>
            <person name="Montmayeur A."/>
            <person name="Murphy C."/>
            <person name="Neiman D."/>
            <person name="Pearson M."/>
            <person name="Priest M."/>
            <person name="Roberts A."/>
            <person name="Saif S."/>
            <person name="Shea T."/>
            <person name="Sisk P."/>
            <person name="Sykes S."/>
            <person name="Wortman J."/>
            <person name="Nusbaum C."/>
            <person name="Birren B."/>
        </authorList>
    </citation>
    <scope>NUCLEOTIDE SEQUENCE [LARGE SCALE GENOMIC DNA]</scope>
    <source>
        <strain evidence="2 3">JK 68</strain>
    </source>
</reference>
<organism evidence="2 3">
    <name type="scientific">Bartonella quintana JK 68</name>
    <dbReference type="NCBI Taxonomy" id="1134503"/>
    <lineage>
        <taxon>Bacteria</taxon>
        <taxon>Pseudomonadati</taxon>
        <taxon>Pseudomonadota</taxon>
        <taxon>Alphaproteobacteria</taxon>
        <taxon>Hyphomicrobiales</taxon>
        <taxon>Bartonellaceae</taxon>
        <taxon>Bartonella</taxon>
    </lineage>
</organism>
<proteinExistence type="predicted"/>
<comment type="caution">
    <text evidence="2">The sequence shown here is derived from an EMBL/GenBank/DDBJ whole genome shotgun (WGS) entry which is preliminary data.</text>
</comment>